<feature type="region of interest" description="Disordered" evidence="1">
    <location>
        <begin position="82"/>
        <end position="106"/>
    </location>
</feature>
<evidence type="ECO:0008006" key="4">
    <source>
        <dbReference type="Google" id="ProtNLM"/>
    </source>
</evidence>
<feature type="compositionally biased region" description="Low complexity" evidence="1">
    <location>
        <begin position="1796"/>
        <end position="1806"/>
    </location>
</feature>
<evidence type="ECO:0000256" key="1">
    <source>
        <dbReference type="SAM" id="MobiDB-lite"/>
    </source>
</evidence>
<feature type="region of interest" description="Disordered" evidence="1">
    <location>
        <begin position="168"/>
        <end position="214"/>
    </location>
</feature>
<reference evidence="2 3" key="1">
    <citation type="submission" date="2017-06" db="EMBL/GenBank/DDBJ databases">
        <title>Global population genomics of the pathogenic fungus Cryptococcus neoformans var. grubii.</title>
        <authorList>
            <person name="Cuomo C."/>
            <person name="Litvintseva A."/>
            <person name="Chen Y."/>
            <person name="Young S."/>
            <person name="Zeng Q."/>
            <person name="Chapman S."/>
            <person name="Gujja S."/>
            <person name="Saif S."/>
            <person name="Birren B."/>
        </authorList>
    </citation>
    <scope>NUCLEOTIDE SEQUENCE [LARGE SCALE GENOMIC DNA]</scope>
    <source>
        <strain evidence="2 3">Tu259-1</strain>
    </source>
</reference>
<feature type="region of interest" description="Disordered" evidence="1">
    <location>
        <begin position="1796"/>
        <end position="1933"/>
    </location>
</feature>
<name>A0A854QEP2_CRYNE</name>
<gene>
    <name evidence="2" type="ORF">C361_03159</name>
</gene>
<feature type="compositionally biased region" description="Acidic residues" evidence="1">
    <location>
        <begin position="200"/>
        <end position="213"/>
    </location>
</feature>
<feature type="region of interest" description="Disordered" evidence="1">
    <location>
        <begin position="323"/>
        <end position="343"/>
    </location>
</feature>
<proteinExistence type="predicted"/>
<feature type="compositionally biased region" description="Basic residues" evidence="1">
    <location>
        <begin position="1827"/>
        <end position="1849"/>
    </location>
</feature>
<feature type="region of interest" description="Disordered" evidence="1">
    <location>
        <begin position="1716"/>
        <end position="1751"/>
    </location>
</feature>
<protein>
    <recommendedName>
        <fullName evidence="4">Telomere-associated protein Rif1 N-terminal domain-containing protein</fullName>
    </recommendedName>
</protein>
<dbReference type="Proteomes" id="UP000199727">
    <property type="component" value="Unassembled WGS sequence"/>
</dbReference>
<feature type="compositionally biased region" description="Polar residues" evidence="1">
    <location>
        <begin position="1728"/>
        <end position="1739"/>
    </location>
</feature>
<feature type="region of interest" description="Disordered" evidence="1">
    <location>
        <begin position="16"/>
        <end position="37"/>
    </location>
</feature>
<dbReference type="SUPFAM" id="SSF48371">
    <property type="entry name" value="ARM repeat"/>
    <property type="match status" value="1"/>
</dbReference>
<feature type="compositionally biased region" description="Basic and acidic residues" evidence="1">
    <location>
        <begin position="1955"/>
        <end position="1965"/>
    </location>
</feature>
<feature type="compositionally biased region" description="Polar residues" evidence="1">
    <location>
        <begin position="177"/>
        <end position="191"/>
    </location>
</feature>
<feature type="region of interest" description="Disordered" evidence="1">
    <location>
        <begin position="1949"/>
        <end position="1970"/>
    </location>
</feature>
<evidence type="ECO:0000313" key="2">
    <source>
        <dbReference type="EMBL" id="OXG22496.1"/>
    </source>
</evidence>
<feature type="compositionally biased region" description="Basic and acidic residues" evidence="1">
    <location>
        <begin position="1924"/>
        <end position="1933"/>
    </location>
</feature>
<dbReference type="EMBL" id="AMKT01000040">
    <property type="protein sequence ID" value="OXG22496.1"/>
    <property type="molecule type" value="Genomic_DNA"/>
</dbReference>
<comment type="caution">
    <text evidence="2">The sequence shown here is derived from an EMBL/GenBank/DDBJ whole genome shotgun (WGS) entry which is preliminary data.</text>
</comment>
<feature type="compositionally biased region" description="Basic and acidic residues" evidence="1">
    <location>
        <begin position="1740"/>
        <end position="1751"/>
    </location>
</feature>
<organism evidence="2 3">
    <name type="scientific">Cryptococcus neoformans Tu259-1</name>
    <dbReference type="NCBI Taxonomy" id="1230072"/>
    <lineage>
        <taxon>Eukaryota</taxon>
        <taxon>Fungi</taxon>
        <taxon>Dikarya</taxon>
        <taxon>Basidiomycota</taxon>
        <taxon>Agaricomycotina</taxon>
        <taxon>Tremellomycetes</taxon>
        <taxon>Tremellales</taxon>
        <taxon>Cryptococcaceae</taxon>
        <taxon>Cryptococcus</taxon>
        <taxon>Cryptococcus neoformans species complex</taxon>
    </lineage>
</organism>
<dbReference type="InterPro" id="IPR016024">
    <property type="entry name" value="ARM-type_fold"/>
</dbReference>
<evidence type="ECO:0000313" key="3">
    <source>
        <dbReference type="Proteomes" id="UP000199727"/>
    </source>
</evidence>
<accession>A0A854QEP2</accession>
<dbReference type="OrthoDB" id="2591260at2759"/>
<feature type="compositionally biased region" description="Basic and acidic residues" evidence="1">
    <location>
        <begin position="1884"/>
        <end position="1905"/>
    </location>
</feature>
<sequence>MDKIVSFSDEACAGETSLVSTPASSVPTNSSSSRQAMPLGAARTLSLNRRAVIFSPRNDTKYFHSDDSILPSASAGQSFDLKLHPASDPVTPHSSSRRSRTVRGTPSLVKSILKSRAQQIRIAASVEEGTLSNREPARLLISGKRPALAARDSFELVAMVEGEDARAVKGAGRMSSGAPSSDESAPSSTAAGSDGVEMGEGSEEEEEEVEVEQDGTLATGSLIDIILNGAEDLLTLEEAYNILTLRLRHRMSTDSEGIVTPEIEENIRSAAGPIHDEAPAVVRAIQRDICRLLGKPPTSEPAMERLESSPFREIMPLVIDHKDRFTPSPTPPPAGDGVSPPKAERHGYTAAEIRYRREASGVGAAVLRFLAFVFHNPQLYCCFSEADLQLLLDQVLGITRVPRLPTPNPKRTYFLCVILLAQLKLPLSCVSPLKDKIVSATVKAVMEDFRLRNSGTTSDKPGPNGFKKEGLSAVANLLNTYPTLFFPYYAELLPPCLSAYNNGSVQIRFRAGSAVAAFAKAKMIFMAHVQSGPQETWQAAKTVVQKSEFFVVSHLKAAYISPTTSSPVYRKDGGKQTAWAILESRFKATVGENKEVHVACASWAAIVTLIGSAYMLSGLSFKRIDYIMEGSLKATTNAIRPTLARAAWNHAIHAYLSYGATTCYLEDGRTIKSYKPFLASPEQDKSLENAVEMPIWLALKEALAESNFTTGRNGPVGRRPAHYVWKRNEKSKKLQWLTTTAMTTTAVMYAYIGVAFHSQDLPAGDMTALSGLPSSDISDEPNTPTLDQKRRPRLDQTWYKIVYPILHSFFSIRGIDALLTYSWDILDALTSSSEKQTLWDLDNLVATGYHSIDVFDVEKESELPSLRDHFQAVSLTPADIPSFGKSWVAFRLGKWGHLFMEALSSVHGLNHPESTQWVKDNSGAPLIPASLSKVWCNLLHALASFRNSVGEEHSVYLLGIMTITEVLIQVWRRHPKEIIPISQIGDDGKCFFDEERVRIGLTSHLFKLSREILGDDALGNIRFPNEKNATLASYAACAFGVEEATSTCAGFLLGQVVRTNFVVPNDQDVRSLFMKLIKEVLQVGLQGDSWKRFLGSITIAVPFLFELNEELNMDIWRVIASEWSDRIVYDKQPSPNNYTGNILISLLSDPFRGRQLNSYWHQQATLDDLSQWRKLLETTAQRFKAKRALIHTGLLETLAAHLTDFLEPKDKTLCSPTTLYCLGVATSLISFQPDIHRNQSSPWQADANHVPVDFLTLLSSSLTHAYSASQFPSAKIHHGLKVLLENINVVLGKVPRGYGEDVLRPLMEGLRVWMKDDSGVIPQDMVQLLDDLNATILSVQTNSVSRSCDLTINPHSIQLILDLYSSRAIRSAPVGQNLMTLINSIFERSYNCPTPEIMGAVEKLFGFLMLFFNEMSPENAKQLFNTVPLGLVIWLKDTSKLADQSPLEEKLNDLYRLILTLFAEIIPSHIPADSTTVNALRPIYSSRASYMPLAFLEFWSTTFQGIHNLAFDDDTKAFLRDIMEVQEGKFEVPGLSLETQVAGESFSLPQPHHPSQSQLTQAPLQVLGMDIESAQSYDADESQIDSYANIEVVPVNDGKAQTNSGLVREQGVQQPADCPITGPAVTSEDVFGPAPATVARAKRRVKAKNIEGKGKIKRTATNGVRQKPGSAKRFKPSVPVQAELGSQTGCEVESPLDEASEDECIVVQPEYEYYIRKGLTPPPDHPASLSSPIQESQTEVETKDVAENVETKDVAENVEPKAGSPSNEQCQTSVNQRASLLSSAGRWLAKVPSLSFFSPSNTSKSSAPVEMPNDNSSSEPASIGKKQAGRKPRKRKAAGQHQNPSKRARSSVSVSSLHSEGSQRRVPVVEISSRSKSFFSPQAMKDDERKVAAEVPSGDKGKEDVLVPTGGPEDEDELLLSPESAKKQRQEEEAHLRLAMGALGSQSWHESISGRFDDAPTDRSPDQVTPLRPRRASILEIPLGPSPTRRTAQQTHILSIMEEVVRTKEAIDTLDFEGTKTLLKQLKEIHEVAEGRMLARMDEMRGK</sequence>
<feature type="compositionally biased region" description="Low complexity" evidence="1">
    <location>
        <begin position="19"/>
        <end position="33"/>
    </location>
</feature>